<evidence type="ECO:0000313" key="2">
    <source>
        <dbReference type="EMBL" id="KAH6647329.1"/>
    </source>
</evidence>
<dbReference type="Proteomes" id="UP000758603">
    <property type="component" value="Unassembled WGS sequence"/>
</dbReference>
<proteinExistence type="predicted"/>
<dbReference type="RefSeq" id="XP_045953841.1">
    <property type="nucleotide sequence ID" value="XM_046096571.1"/>
</dbReference>
<feature type="compositionally biased region" description="Polar residues" evidence="1">
    <location>
        <begin position="443"/>
        <end position="457"/>
    </location>
</feature>
<feature type="compositionally biased region" description="Polar residues" evidence="1">
    <location>
        <begin position="371"/>
        <end position="384"/>
    </location>
</feature>
<protein>
    <submittedName>
        <fullName evidence="2">Uncharacterized protein</fullName>
    </submittedName>
</protein>
<feature type="compositionally biased region" description="Polar residues" evidence="1">
    <location>
        <begin position="247"/>
        <end position="268"/>
    </location>
</feature>
<accession>A0A9P8UCE4</accession>
<comment type="caution">
    <text evidence="2">The sequence shown here is derived from an EMBL/GenBank/DDBJ whole genome shotgun (WGS) entry which is preliminary data.</text>
</comment>
<name>A0A9P8UCE4_9PEZI</name>
<feature type="compositionally biased region" description="Low complexity" evidence="1">
    <location>
        <begin position="528"/>
        <end position="537"/>
    </location>
</feature>
<dbReference type="OrthoDB" id="4837923at2759"/>
<keyword evidence="3" id="KW-1185">Reference proteome</keyword>
<feature type="region of interest" description="Disordered" evidence="1">
    <location>
        <begin position="371"/>
        <end position="459"/>
    </location>
</feature>
<feature type="region of interest" description="Disordered" evidence="1">
    <location>
        <begin position="247"/>
        <end position="272"/>
    </location>
</feature>
<dbReference type="GeneID" id="70125463"/>
<sequence>MDQIAMGAGNIFKSVRDWSANPYMKFHSFLSNNLQPPVFSLHKYLIMLTHSNRNSVDDGDDDLFYSIPPTRHVSVATDETPPVSLLSIKSALDSPLPAVGDSKPLPILPVKSCPSRVGWPLPYQHEPEHHRFCAKPMIDHFAKRRSSLSKSGTNGTLSHLDVGTAYIEEPLTIEQLVSSPADPVTTKCWSSTSIGSYLSTIEPHSPNPTRFDDAEAVQRGIKDIVFNIRVYLKNSRHDHCLLGSGQTRSTQAEHQNSQNQSHDLSNNGDRAANEMPESFLVSSNDIAGILDIVISGLRRIHGQDIPSGCFSARPAKDENAKLTTRLDSIVPPPSLLAEPTTTVSSVLPLFSVPQLSSSTWSAVNDNNVVKNRPIQSQAKSNTLYQRGIDAHTGRRSPPLSSEDTEQASDSSESFRFPDNDKINKATRKGMGSTIGPSSRKRTSSAQPQQRTEPTPDTTLDKLRRFSFPSLEDQPPGALPQFHGTYHTKSSKELLLRVQRKRSSQAILKDILAQADSASMKPTCGRNDSSSFLSSLARKSSDKYP</sequence>
<feature type="region of interest" description="Disordered" evidence="1">
    <location>
        <begin position="515"/>
        <end position="544"/>
    </location>
</feature>
<dbReference type="AlphaFoldDB" id="A0A9P8UCE4"/>
<evidence type="ECO:0000313" key="3">
    <source>
        <dbReference type="Proteomes" id="UP000758603"/>
    </source>
</evidence>
<gene>
    <name evidence="2" type="ORF">BKA67DRAFT_384326</name>
</gene>
<dbReference type="EMBL" id="JAGPXC010000008">
    <property type="protein sequence ID" value="KAH6647329.1"/>
    <property type="molecule type" value="Genomic_DNA"/>
</dbReference>
<organism evidence="2 3">
    <name type="scientific">Truncatella angustata</name>
    <dbReference type="NCBI Taxonomy" id="152316"/>
    <lineage>
        <taxon>Eukaryota</taxon>
        <taxon>Fungi</taxon>
        <taxon>Dikarya</taxon>
        <taxon>Ascomycota</taxon>
        <taxon>Pezizomycotina</taxon>
        <taxon>Sordariomycetes</taxon>
        <taxon>Xylariomycetidae</taxon>
        <taxon>Amphisphaeriales</taxon>
        <taxon>Sporocadaceae</taxon>
        <taxon>Truncatella</taxon>
    </lineage>
</organism>
<evidence type="ECO:0000256" key="1">
    <source>
        <dbReference type="SAM" id="MobiDB-lite"/>
    </source>
</evidence>
<reference evidence="2" key="1">
    <citation type="journal article" date="2021" name="Nat. Commun.">
        <title>Genetic determinants of endophytism in the Arabidopsis root mycobiome.</title>
        <authorList>
            <person name="Mesny F."/>
            <person name="Miyauchi S."/>
            <person name="Thiergart T."/>
            <person name="Pickel B."/>
            <person name="Atanasova L."/>
            <person name="Karlsson M."/>
            <person name="Huettel B."/>
            <person name="Barry K.W."/>
            <person name="Haridas S."/>
            <person name="Chen C."/>
            <person name="Bauer D."/>
            <person name="Andreopoulos W."/>
            <person name="Pangilinan J."/>
            <person name="LaButti K."/>
            <person name="Riley R."/>
            <person name="Lipzen A."/>
            <person name="Clum A."/>
            <person name="Drula E."/>
            <person name="Henrissat B."/>
            <person name="Kohler A."/>
            <person name="Grigoriev I.V."/>
            <person name="Martin F.M."/>
            <person name="Hacquard S."/>
        </authorList>
    </citation>
    <scope>NUCLEOTIDE SEQUENCE</scope>
    <source>
        <strain evidence="2">MPI-SDFR-AT-0073</strain>
    </source>
</reference>